<gene>
    <name evidence="1" type="ORF">KFE25_010963</name>
</gene>
<keyword evidence="2" id="KW-1185">Reference proteome</keyword>
<name>A0A8J5X9L8_DIALT</name>
<comment type="caution">
    <text evidence="1">The sequence shown here is derived from an EMBL/GenBank/DDBJ whole genome shotgun (WGS) entry which is preliminary data.</text>
</comment>
<proteinExistence type="predicted"/>
<sequence length="165" mass="17818">MEDSAVGTWVHKVVVAAERALGIGSARRHTTVASWDVVREALHDLKIGRHELTAPERAALARAESEWAAQFAAPLGAAAAAGILGARAVPRHWPYGRSTLLFAAGALGVAVGRERSAAHVEEACVRLDGSRLARAMADARDELQREARTRRYEVYEDVFKGAAKR</sequence>
<dbReference type="OrthoDB" id="10596071at2759"/>
<accession>A0A8J5X9L8</accession>
<protein>
    <submittedName>
        <fullName evidence="1">Uncharacterized protein</fullName>
    </submittedName>
</protein>
<organism evidence="1 2">
    <name type="scientific">Diacronema lutheri</name>
    <name type="common">Unicellular marine alga</name>
    <name type="synonym">Monochrysis lutheri</name>
    <dbReference type="NCBI Taxonomy" id="2081491"/>
    <lineage>
        <taxon>Eukaryota</taxon>
        <taxon>Haptista</taxon>
        <taxon>Haptophyta</taxon>
        <taxon>Pavlovophyceae</taxon>
        <taxon>Pavlovales</taxon>
        <taxon>Pavlovaceae</taxon>
        <taxon>Diacronema</taxon>
    </lineage>
</organism>
<dbReference type="Proteomes" id="UP000751190">
    <property type="component" value="Unassembled WGS sequence"/>
</dbReference>
<evidence type="ECO:0000313" key="2">
    <source>
        <dbReference type="Proteomes" id="UP000751190"/>
    </source>
</evidence>
<evidence type="ECO:0000313" key="1">
    <source>
        <dbReference type="EMBL" id="KAG8459914.1"/>
    </source>
</evidence>
<dbReference type="EMBL" id="JAGTXO010000036">
    <property type="protein sequence ID" value="KAG8459914.1"/>
    <property type="molecule type" value="Genomic_DNA"/>
</dbReference>
<reference evidence="1" key="1">
    <citation type="submission" date="2021-05" db="EMBL/GenBank/DDBJ databases">
        <title>The genome of the haptophyte Pavlova lutheri (Diacronema luteri, Pavlovales) - a model for lipid biosynthesis in eukaryotic algae.</title>
        <authorList>
            <person name="Hulatt C.J."/>
            <person name="Posewitz M.C."/>
        </authorList>
    </citation>
    <scope>NUCLEOTIDE SEQUENCE</scope>
    <source>
        <strain evidence="1">NIVA-4/92</strain>
    </source>
</reference>
<dbReference type="AlphaFoldDB" id="A0A8J5X9L8"/>